<reference evidence="4" key="3">
    <citation type="journal article" date="2020" name="J. ISSAAS">
        <title>Complete genome sequence of Oryctes rhinoceros Nudivirus isolated from Coconut Rhinoceros Beetle in the Solomon Islands.</title>
        <authorList>
            <person name="Etebari K."/>
            <person name="Filipovic I."/>
            <person name="Rasic G."/>
            <person name="Devine G.J."/>
            <person name="Tsatsia H."/>
            <person name="Furlong M.J."/>
        </authorList>
    </citation>
    <scope>NUCLEOTIDE SEQUENCE</scope>
    <source>
        <strain evidence="4">Solomon Islands</strain>
    </source>
</reference>
<keyword evidence="7" id="KW-1185">Reference proteome</keyword>
<dbReference type="EMBL" id="AH015832">
    <property type="protein sequence ID" value="ABF93317.1"/>
    <property type="molecule type" value="Genomic_DNA"/>
</dbReference>
<keyword evidence="1" id="KW-0812">Transmembrane</keyword>
<keyword evidence="1" id="KW-0472">Membrane</keyword>
<evidence type="ECO:0000313" key="4">
    <source>
        <dbReference type="EMBL" id="QHG11292.1"/>
    </source>
</evidence>
<reference evidence="6" key="5">
    <citation type="submission" date="2021-08" db="EMBL/GenBank/DDBJ databases">
        <title>Whole genome sequence of Oryctes rhinoceros Nudivirus detected in Riau Province, Indonesia.</title>
        <authorList>
            <person name="Kurnia Y.W."/>
            <person name="Tanjung Z.A."/>
            <person name="Utomo C."/>
            <person name="Naim M."/>
            <person name="Situmorang E.C."/>
            <person name="Liwang T."/>
        </authorList>
    </citation>
    <scope>NUCLEOTIDE SEQUENCE</scope>
    <source>
        <strain evidence="6">LiboV</strain>
    </source>
</reference>
<evidence type="ECO:0000313" key="5">
    <source>
        <dbReference type="EMBL" id="QKE59526.1"/>
    </source>
</evidence>
<dbReference type="RefSeq" id="YP_002321366.1">
    <property type="nucleotide sequence ID" value="NC_011588.1"/>
</dbReference>
<dbReference type="EMBL" id="MN623374">
    <property type="protein sequence ID" value="QHG11292.1"/>
    <property type="molecule type" value="Genomic_DNA"/>
</dbReference>
<dbReference type="EMBL" id="MZ727584">
    <property type="protein sequence ID" value="UBO76473.1"/>
    <property type="molecule type" value="Genomic_DNA"/>
</dbReference>
<feature type="transmembrane region" description="Helical" evidence="1">
    <location>
        <begin position="15"/>
        <end position="34"/>
    </location>
</feature>
<accession>A3QTZ4</accession>
<evidence type="ECO:0000313" key="2">
    <source>
        <dbReference type="EMBL" id="ABF93317.1"/>
    </source>
</evidence>
<proteinExistence type="predicted"/>
<name>A3QTZ4_9VIRU</name>
<reference evidence="3 7" key="2">
    <citation type="journal article" date="2008" name="J. Virol. Methods">
        <title>Sequencing of the large dsDNA genome of Oryctes rhinoceros nudivirus using multiple displacement amplification of nanogram amounts of virus DNA.</title>
        <authorList>
            <person name="Wang Y."/>
            <person name="Kleespies R.G."/>
            <person name="Ramle M.B."/>
            <person name="Jehle J.A."/>
        </authorList>
    </citation>
    <scope>NUCLEOTIDE SEQUENCE [LARGE SCALE GENOMIC DNA]</scope>
    <source>
        <strain evidence="7">Isolate Oryctes rhinoceros/Malaysia/Ma07/2007</strain>
        <strain evidence="3">Ma07</strain>
    </source>
</reference>
<dbReference type="Proteomes" id="UP000011785">
    <property type="component" value="Segment"/>
</dbReference>
<dbReference type="EMBL" id="MT150137">
    <property type="protein sequence ID" value="QKE59526.1"/>
    <property type="molecule type" value="Genomic_DNA"/>
</dbReference>
<evidence type="ECO:0000313" key="6">
    <source>
        <dbReference type="EMBL" id="UBO76473.1"/>
    </source>
</evidence>
<sequence length="65" mass="7924">MYVYVCIRLSVYARLYLYVSTHVDMYTNIMFFFINKCIIKKITNFIYHIVMLNTETHNLSSNIRF</sequence>
<dbReference type="EMBL" id="EU747721">
    <property type="protein sequence ID" value="ACH96185.1"/>
    <property type="molecule type" value="Genomic_DNA"/>
</dbReference>
<gene>
    <name evidence="2" type="primary">orfD4</name>
    <name evidence="4" type="ORF">SI_OrNV_gp055</name>
</gene>
<accession>B7SV76</accession>
<organism evidence="2">
    <name type="scientific">Oryctes rhinoceros nudivirus</name>
    <dbReference type="NCBI Taxonomy" id="92521"/>
    <lineage>
        <taxon>Viruses</taxon>
        <taxon>Viruses incertae sedis</taxon>
        <taxon>Naldaviricetes</taxon>
        <taxon>Lefavirales</taxon>
        <taxon>Nudiviridae</taxon>
        <taxon>Alphanudivirus</taxon>
        <taxon>Alphanudivirus oryrhinocerotis</taxon>
    </lineage>
</organism>
<reference evidence="2" key="1">
    <citation type="journal article" date="2007" name="Arch. Virol.">
        <title>Genomic analysis of Oryctes rhinoceros virus reveals genetic relatedness to Heliothis zea virus 1.</title>
        <authorList>
            <person name="Wang Y."/>
            <person name="van Oers M.M."/>
            <person name="Crawford A.M."/>
            <person name="Vlak J.M."/>
            <person name="Jehle J.A."/>
        </authorList>
    </citation>
    <scope>NUCLEOTIDE SEQUENCE</scope>
    <source>
        <strain evidence="2">PV505</strain>
    </source>
</reference>
<evidence type="ECO:0000256" key="1">
    <source>
        <dbReference type="SAM" id="Phobius"/>
    </source>
</evidence>
<reference evidence="5" key="4">
    <citation type="submission" date="2020-03" db="EMBL/GenBank/DDBJ databases">
        <title>Whole genome sequence of Oryctes rhinoceros Nudivirus isolated in Riau Province, Indonesia.</title>
        <authorList>
            <person name="Kurnia Y.W."/>
            <person name="Tanjung Z.A."/>
            <person name="Utomo C."/>
            <person name="Naim M."/>
            <person name="Situmorang E.C."/>
            <person name="Liwang T."/>
        </authorList>
    </citation>
    <scope>NUCLEOTIDE SEQUENCE</scope>
    <source>
        <strain evidence="5">LiboV</strain>
    </source>
</reference>
<keyword evidence="1" id="KW-1133">Transmembrane helix</keyword>
<evidence type="ECO:0000313" key="3">
    <source>
        <dbReference type="EMBL" id="ACH96185.1"/>
    </source>
</evidence>
<evidence type="ECO:0000313" key="7">
    <source>
        <dbReference type="Proteomes" id="UP000011785"/>
    </source>
</evidence>
<dbReference type="KEGG" id="vg:7047235"/>
<protein>
    <submittedName>
        <fullName evidence="2">Uncharacterized protein</fullName>
    </submittedName>
</protein>